<dbReference type="KEGG" id="mng:MNEG_8157"/>
<name>A0A0D2JKL7_9CHLO</name>
<organism evidence="2 3">
    <name type="scientific">Monoraphidium neglectum</name>
    <dbReference type="NCBI Taxonomy" id="145388"/>
    <lineage>
        <taxon>Eukaryota</taxon>
        <taxon>Viridiplantae</taxon>
        <taxon>Chlorophyta</taxon>
        <taxon>core chlorophytes</taxon>
        <taxon>Chlorophyceae</taxon>
        <taxon>CS clade</taxon>
        <taxon>Sphaeropleales</taxon>
        <taxon>Selenastraceae</taxon>
        <taxon>Monoraphidium</taxon>
    </lineage>
</organism>
<dbReference type="Proteomes" id="UP000054498">
    <property type="component" value="Unassembled WGS sequence"/>
</dbReference>
<evidence type="ECO:0000256" key="1">
    <source>
        <dbReference type="SAM" id="MobiDB-lite"/>
    </source>
</evidence>
<dbReference type="RefSeq" id="XP_013898827.1">
    <property type="nucleotide sequence ID" value="XM_014043373.1"/>
</dbReference>
<feature type="compositionally biased region" description="Low complexity" evidence="1">
    <location>
        <begin position="131"/>
        <end position="146"/>
    </location>
</feature>
<reference evidence="2 3" key="1">
    <citation type="journal article" date="2013" name="BMC Genomics">
        <title>Reconstruction of the lipid metabolism for the microalga Monoraphidium neglectum from its genome sequence reveals characteristics suitable for biofuel production.</title>
        <authorList>
            <person name="Bogen C."/>
            <person name="Al-Dilaimi A."/>
            <person name="Albersmeier A."/>
            <person name="Wichmann J."/>
            <person name="Grundmann M."/>
            <person name="Rupp O."/>
            <person name="Lauersen K.J."/>
            <person name="Blifernez-Klassen O."/>
            <person name="Kalinowski J."/>
            <person name="Goesmann A."/>
            <person name="Mussgnug J.H."/>
            <person name="Kruse O."/>
        </authorList>
    </citation>
    <scope>NUCLEOTIDE SEQUENCE [LARGE SCALE GENOMIC DNA]</scope>
    <source>
        <strain evidence="2 3">SAG 48.87</strain>
    </source>
</reference>
<keyword evidence="3" id="KW-1185">Reference proteome</keyword>
<accession>A0A0D2JKL7</accession>
<sequence>MQAQRARRLSEEEWGRVSARLHGDAQLRAARLASQRQEQARAFAAASGSGGGGWGSVAPAINEASSRMERGVDCLEAWEAARQIRGFMAAADKEEHAYAGVTFTPEINARSRSLALNSWASKQPDPRRPWTAAPVVTAAPAARSVP</sequence>
<feature type="region of interest" description="Disordered" evidence="1">
    <location>
        <begin position="119"/>
        <end position="146"/>
    </location>
</feature>
<dbReference type="AlphaFoldDB" id="A0A0D2JKL7"/>
<protein>
    <submittedName>
        <fullName evidence="2">Uncharacterized protein</fullName>
    </submittedName>
</protein>
<dbReference type="EMBL" id="KK101739">
    <property type="protein sequence ID" value="KIY99807.1"/>
    <property type="molecule type" value="Genomic_DNA"/>
</dbReference>
<gene>
    <name evidence="2" type="ORF">MNEG_8157</name>
</gene>
<evidence type="ECO:0000313" key="2">
    <source>
        <dbReference type="EMBL" id="KIY99807.1"/>
    </source>
</evidence>
<evidence type="ECO:0000313" key="3">
    <source>
        <dbReference type="Proteomes" id="UP000054498"/>
    </source>
</evidence>
<proteinExistence type="predicted"/>
<dbReference type="GeneID" id="25741033"/>